<dbReference type="InterPro" id="IPR036026">
    <property type="entry name" value="Seven-hairpin_glycosidases"/>
</dbReference>
<organism evidence="8 9">
    <name type="scientific">Phialocephala subalpina</name>
    <dbReference type="NCBI Taxonomy" id="576137"/>
    <lineage>
        <taxon>Eukaryota</taxon>
        <taxon>Fungi</taxon>
        <taxon>Dikarya</taxon>
        <taxon>Ascomycota</taxon>
        <taxon>Pezizomycotina</taxon>
        <taxon>Leotiomycetes</taxon>
        <taxon>Helotiales</taxon>
        <taxon>Mollisiaceae</taxon>
        <taxon>Phialocephala</taxon>
        <taxon>Phialocephala fortinii species complex</taxon>
    </lineage>
</organism>
<dbReference type="InterPro" id="IPR044674">
    <property type="entry name" value="EDEM1/2/3"/>
</dbReference>
<dbReference type="GO" id="GO:0005975">
    <property type="term" value="P:carbohydrate metabolic process"/>
    <property type="evidence" value="ECO:0007669"/>
    <property type="project" value="InterPro"/>
</dbReference>
<evidence type="ECO:0000256" key="6">
    <source>
        <dbReference type="PIRSR" id="PIRSR601382-2"/>
    </source>
</evidence>
<accession>A0A1L7WRN4</accession>
<dbReference type="GO" id="GO:0016020">
    <property type="term" value="C:membrane"/>
    <property type="evidence" value="ECO:0007669"/>
    <property type="project" value="InterPro"/>
</dbReference>
<keyword evidence="6" id="KW-0479">Metal-binding</keyword>
<keyword evidence="3" id="KW-0256">Endoplasmic reticulum</keyword>
<dbReference type="GO" id="GO:0036503">
    <property type="term" value="P:ERAD pathway"/>
    <property type="evidence" value="ECO:0007669"/>
    <property type="project" value="UniProtKB-ARBA"/>
</dbReference>
<keyword evidence="6" id="KW-0106">Calcium</keyword>
<dbReference type="Gene3D" id="1.50.10.10">
    <property type="match status" value="1"/>
</dbReference>
<feature type="active site" evidence="5">
    <location>
        <position position="292"/>
    </location>
</feature>
<proteinExistence type="inferred from homology"/>
<keyword evidence="7 8" id="KW-0378">Hydrolase</keyword>
<keyword evidence="7" id="KW-0326">Glycosidase</keyword>
<comment type="similarity">
    <text evidence="2 7">Belongs to the glycosyl hydrolase 47 family.</text>
</comment>
<dbReference type="Proteomes" id="UP000184330">
    <property type="component" value="Unassembled WGS sequence"/>
</dbReference>
<dbReference type="PANTHER" id="PTHR45679">
    <property type="entry name" value="ER DEGRADATION-ENHANCING ALPHA-MANNOSIDASE-LIKE PROTEIN 2"/>
    <property type="match status" value="1"/>
</dbReference>
<dbReference type="GO" id="GO:1904380">
    <property type="term" value="P:endoplasmic reticulum mannose trimming"/>
    <property type="evidence" value="ECO:0007669"/>
    <property type="project" value="InterPro"/>
</dbReference>
<feature type="active site" description="Proton donor" evidence="5">
    <location>
        <position position="422"/>
    </location>
</feature>
<evidence type="ECO:0000256" key="1">
    <source>
        <dbReference type="ARBA" id="ARBA00004240"/>
    </source>
</evidence>
<dbReference type="Pfam" id="PF01532">
    <property type="entry name" value="Glyco_hydro_47"/>
    <property type="match status" value="1"/>
</dbReference>
<dbReference type="EMBL" id="FJOG01000006">
    <property type="protein sequence ID" value="CZR55442.1"/>
    <property type="molecule type" value="Genomic_DNA"/>
</dbReference>
<comment type="subcellular location">
    <subcellularLocation>
        <location evidence="1">Endoplasmic reticulum</location>
    </subcellularLocation>
</comment>
<name>A0A1L7WRN4_9HELO</name>
<dbReference type="GO" id="GO:0005509">
    <property type="term" value="F:calcium ion binding"/>
    <property type="evidence" value="ECO:0007669"/>
    <property type="project" value="InterPro"/>
</dbReference>
<dbReference type="GO" id="GO:0044322">
    <property type="term" value="C:endoplasmic reticulum quality control compartment"/>
    <property type="evidence" value="ECO:0007669"/>
    <property type="project" value="GOC"/>
</dbReference>
<evidence type="ECO:0000256" key="5">
    <source>
        <dbReference type="PIRSR" id="PIRSR601382-1"/>
    </source>
</evidence>
<reference evidence="8 9" key="1">
    <citation type="submission" date="2016-03" db="EMBL/GenBank/DDBJ databases">
        <authorList>
            <person name="Ploux O."/>
        </authorList>
    </citation>
    <scope>NUCLEOTIDE SEQUENCE [LARGE SCALE GENOMIC DNA]</scope>
    <source>
        <strain evidence="8 9">UAMH 11012</strain>
    </source>
</reference>
<dbReference type="PANTHER" id="PTHR45679:SF5">
    <property type="entry name" value="ER DEGRADATION-ENHANCING ALPHA-MANNOSIDASE-LIKE PROTEIN 1"/>
    <property type="match status" value="1"/>
</dbReference>
<evidence type="ECO:0000256" key="7">
    <source>
        <dbReference type="RuleBase" id="RU361193"/>
    </source>
</evidence>
<feature type="active site" evidence="5">
    <location>
        <position position="443"/>
    </location>
</feature>
<dbReference type="OrthoDB" id="8118055at2759"/>
<dbReference type="InterPro" id="IPR012341">
    <property type="entry name" value="6hp_glycosidase-like_sf"/>
</dbReference>
<sequence length="1013" mass="111704">MDIAFPEDELRPLSCTPLTRDSGNPQNVGLNDVLGNYSLTLIDSLSTLAILASAPPDKDNTAANALDDFQDGVVALVRQYGDGTKGPAGKGLRARGFDVDSKVQVFETVIRGVGGLLSAHLFAAGDLPITGYEPKRLTKLEKYRLQKGEIPAIAWPNGFKYNGQLLRLALDLAERLLPAFYTKTGMPYPRVNLRHGIPFYVNSPLHRATGPDDHYEGAPEITETCSAGAGSLVLEFTVLSRLTGDPRFEQLGKRAFWAVWNRRSPIGLMGAGIDAETGQWIGHYAGIGAGTDSFFEYALKSHILLSGHEQPNLTTQFKEPHPLWLDPNTIYAPLTEDQNSPEAFLTAWHEAHAAVKRHMYSGMHHPHYVNVHLLTGSPQVYWIDSLGAFYPGLLVLGGEVEEATETHLLYTALWTRYKALPERWSVTDGLVSNGMGWWPGRPEFIESTYHLYRATRDPWYLHVGEMVLKDIQSRCYTDCGWAGLANVQTGDRSDRMESFFLGETAKYLYLLFDSEHPLNKLDAAYVFTTEGHPLIIPKERSDPVVKKKAPRRTAARRKDIKTYSGLEYTDTCPAPPAPMPFTISGTAARTDIFHASHLMGLDSTANTHEITGGTSDFMGNELVTPTVGYTFYPWTLPENLMPVNGTCDRLPIKPTTTIEFPTNSDQPIPLNGFNHQFVNAALIRVQDGVYVSSLSGLKLGMVRESPSPFRAIDGPVADAWRVFSINGQPLGRDEQVLIPRELIADLADPWFTRIRDSIMLDIILQLNNEPVINLTDIVHDVMLDPESRNGHHEPSSLVHAINSGGGAMSKILSSIQSLQSRLSFQDSPGAALPAQPDDVIQMYRGHAITAIAPTGMGAAPVIDVPEAPDPFQGPRHEELIWSRIYFAGEACSGKLPDEAATKHEVIIMRRGGCMFSEKIATIPSFTPTSHSLKLVIVISDEDESSNGENLIRPLLDKAQVTPSGLLRHNQISMVMVGGGDKTEELFRRTRSIGLRRRYHVESKDIIVGNIAVV</sequence>
<keyword evidence="4" id="KW-0325">Glycoprotein</keyword>
<dbReference type="GO" id="GO:0004571">
    <property type="term" value="F:mannosyl-oligosaccharide 1,2-alpha-mannosidase activity"/>
    <property type="evidence" value="ECO:0007669"/>
    <property type="project" value="InterPro"/>
</dbReference>
<dbReference type="SUPFAM" id="SSF48225">
    <property type="entry name" value="Seven-hairpin glycosidases"/>
    <property type="match status" value="1"/>
</dbReference>
<protein>
    <recommendedName>
        <fullName evidence="7">alpha-1,2-Mannosidase</fullName>
        <ecNumber evidence="7">3.2.1.-</ecNumber>
    </recommendedName>
</protein>
<dbReference type="InterPro" id="IPR001382">
    <property type="entry name" value="Glyco_hydro_47"/>
</dbReference>
<keyword evidence="9" id="KW-1185">Reference proteome</keyword>
<dbReference type="EC" id="3.2.1.-" evidence="7"/>
<dbReference type="PRINTS" id="PR00747">
    <property type="entry name" value="GLYHDRLASE47"/>
</dbReference>
<feature type="active site" description="Proton donor" evidence="5">
    <location>
        <position position="107"/>
    </location>
</feature>
<dbReference type="AlphaFoldDB" id="A0A1L7WRN4"/>
<evidence type="ECO:0000256" key="4">
    <source>
        <dbReference type="ARBA" id="ARBA00023180"/>
    </source>
</evidence>
<comment type="cofactor">
    <cofactor evidence="6">
        <name>Ca(2+)</name>
        <dbReference type="ChEBI" id="CHEBI:29108"/>
    </cofactor>
</comment>
<gene>
    <name evidence="8" type="ORF">PAC_05330</name>
</gene>
<evidence type="ECO:0000256" key="3">
    <source>
        <dbReference type="ARBA" id="ARBA00022824"/>
    </source>
</evidence>
<evidence type="ECO:0000256" key="2">
    <source>
        <dbReference type="ARBA" id="ARBA00007658"/>
    </source>
</evidence>
<dbReference type="UniPathway" id="UPA00378"/>
<evidence type="ECO:0000313" key="9">
    <source>
        <dbReference type="Proteomes" id="UP000184330"/>
    </source>
</evidence>
<dbReference type="STRING" id="576137.A0A1L7WRN4"/>
<feature type="binding site" evidence="6">
    <location>
        <position position="529"/>
    </location>
    <ligand>
        <name>Ca(2+)</name>
        <dbReference type="ChEBI" id="CHEBI:29108"/>
    </ligand>
</feature>
<evidence type="ECO:0000313" key="8">
    <source>
        <dbReference type="EMBL" id="CZR55442.1"/>
    </source>
</evidence>